<evidence type="ECO:0000313" key="7">
    <source>
        <dbReference type="Proteomes" id="UP000017246"/>
    </source>
</evidence>
<proteinExistence type="inferred from homology"/>
<dbReference type="PANTHER" id="PTHR31144:SF1">
    <property type="entry name" value="UPF0602 PROTEIN C4ORF47"/>
    <property type="match status" value="1"/>
</dbReference>
<name>A0A068Y687_ECHMU</name>
<evidence type="ECO:0000313" key="6">
    <source>
        <dbReference type="EMBL" id="CDS37696.1"/>
    </source>
</evidence>
<reference evidence="6" key="2">
    <citation type="submission" date="2015-11" db="EMBL/GenBank/DDBJ databases">
        <authorList>
            <person name="Zhang Y."/>
            <person name="Guo Z."/>
        </authorList>
    </citation>
    <scope>NUCLEOTIDE SEQUENCE</scope>
</reference>
<dbReference type="STRING" id="6211.A0A068Y687"/>
<evidence type="ECO:0000256" key="5">
    <source>
        <dbReference type="ARBA" id="ARBA00035693"/>
    </source>
</evidence>
<accession>A0A068Y687</accession>
<dbReference type="GO" id="GO:0005881">
    <property type="term" value="C:cytoplasmic microtubule"/>
    <property type="evidence" value="ECO:0007669"/>
    <property type="project" value="TreeGrafter"/>
</dbReference>
<evidence type="ECO:0000256" key="4">
    <source>
        <dbReference type="ARBA" id="ARBA00035656"/>
    </source>
</evidence>
<comment type="similarity">
    <text evidence="4">Belongs to the CFAP96 family.</text>
</comment>
<keyword evidence="2" id="KW-0963">Cytoplasm</keyword>
<dbReference type="InterPro" id="IPR029358">
    <property type="entry name" value="CFAP96"/>
</dbReference>
<dbReference type="eggNOG" id="ENOG502QVET">
    <property type="taxonomic scope" value="Eukaryota"/>
</dbReference>
<protein>
    <recommendedName>
        <fullName evidence="5">Cilia-and flagella-associated protein 96</fullName>
    </recommendedName>
</protein>
<keyword evidence="3" id="KW-0206">Cytoskeleton</keyword>
<dbReference type="OMA" id="RSKYTNS"/>
<dbReference type="PANTHER" id="PTHR31144">
    <property type="entry name" value="UPF0602 PROTEIN C4ORF47"/>
    <property type="match status" value="1"/>
</dbReference>
<gene>
    <name evidence="6" type="ORF">EmuJ_000496700</name>
</gene>
<evidence type="ECO:0000256" key="2">
    <source>
        <dbReference type="ARBA" id="ARBA00022490"/>
    </source>
</evidence>
<dbReference type="EMBL" id="LN902843">
    <property type="protein sequence ID" value="CDS37696.1"/>
    <property type="molecule type" value="Genomic_DNA"/>
</dbReference>
<evidence type="ECO:0000256" key="1">
    <source>
        <dbReference type="ARBA" id="ARBA00004300"/>
    </source>
</evidence>
<keyword evidence="7" id="KW-1185">Reference proteome</keyword>
<organism evidence="6 7">
    <name type="scientific">Echinococcus multilocularis</name>
    <name type="common">Fox tapeworm</name>
    <dbReference type="NCBI Taxonomy" id="6211"/>
    <lineage>
        <taxon>Eukaryota</taxon>
        <taxon>Metazoa</taxon>
        <taxon>Spiralia</taxon>
        <taxon>Lophotrochozoa</taxon>
        <taxon>Platyhelminthes</taxon>
        <taxon>Cestoda</taxon>
        <taxon>Eucestoda</taxon>
        <taxon>Cyclophyllidea</taxon>
        <taxon>Taeniidae</taxon>
        <taxon>Echinococcus</taxon>
    </lineage>
</organism>
<dbReference type="AlphaFoldDB" id="A0A068Y687"/>
<evidence type="ECO:0000256" key="3">
    <source>
        <dbReference type="ARBA" id="ARBA00023212"/>
    </source>
</evidence>
<dbReference type="OrthoDB" id="283553at2759"/>
<dbReference type="GO" id="GO:0005813">
    <property type="term" value="C:centrosome"/>
    <property type="evidence" value="ECO:0007669"/>
    <property type="project" value="UniProtKB-SubCell"/>
</dbReference>
<dbReference type="Pfam" id="PF15239">
    <property type="entry name" value="CFAP96-like"/>
    <property type="match status" value="1"/>
</dbReference>
<dbReference type="Proteomes" id="UP000017246">
    <property type="component" value="Unassembled WGS sequence"/>
</dbReference>
<sequence>MTGDPFLKPALRTLGVFSQPPYTSDPYVDPDPYGIRGRPHRGLRPMYCAGGHSKSRAANSDGYFESFKRAFEGEAFNDEVALHRSWRQLNEARRLGKEWVPSSTSKKRCGVGSPYGNFTTVIPAMGTEQIKITKAPELHNFYTNPGKKGTGYGYPNVAINPLPEWKPGDGIHSDLNAISVKELNERHQEKCLGRGIFVSQQPSGRAFGPNPYEGGDPLAPGGAPIQKFGVACFPKELITGPIFYPQNAGKLDGGCKAGTLNKWPEHVSEPYKEMSKILQKQSIFKQSDKGSKAWMPTSGTAIEKPSMSVVNKNVDLAINAVSRKKKAFVTPCCEK</sequence>
<comment type="subcellular location">
    <subcellularLocation>
        <location evidence="1">Cytoplasm</location>
        <location evidence="1">Cytoskeleton</location>
        <location evidence="1">Microtubule organizing center</location>
        <location evidence="1">Centrosome</location>
    </subcellularLocation>
</comment>
<reference evidence="6" key="1">
    <citation type="journal article" date="2013" name="Nature">
        <title>The genomes of four tapeworm species reveal adaptations to parasitism.</title>
        <authorList>
            <person name="Tsai I.J."/>
            <person name="Zarowiecki M."/>
            <person name="Holroyd N."/>
            <person name="Garciarrubio A."/>
            <person name="Sanchez-Flores A."/>
            <person name="Brooks K.L."/>
            <person name="Tracey A."/>
            <person name="Bobes R.J."/>
            <person name="Fragoso G."/>
            <person name="Sciutto E."/>
            <person name="Aslett M."/>
            <person name="Beasley H."/>
            <person name="Bennett H.M."/>
            <person name="Cai J."/>
            <person name="Camicia F."/>
            <person name="Clark R."/>
            <person name="Cucher M."/>
            <person name="De Silva N."/>
            <person name="Day T.A."/>
            <person name="Deplazes P."/>
            <person name="Estrada K."/>
            <person name="Fernandez C."/>
            <person name="Holland P.W."/>
            <person name="Hou J."/>
            <person name="Hu S."/>
            <person name="Huckvale T."/>
            <person name="Hung S.S."/>
            <person name="Kamenetzky L."/>
            <person name="Keane J.A."/>
            <person name="Kiss F."/>
            <person name="Koziol U."/>
            <person name="Lambert O."/>
            <person name="Liu K."/>
            <person name="Luo X."/>
            <person name="Luo Y."/>
            <person name="Macchiaroli N."/>
            <person name="Nichol S."/>
            <person name="Paps J."/>
            <person name="Parkinson J."/>
            <person name="Pouchkina-Stantcheva N."/>
            <person name="Riddiford N."/>
            <person name="Rosenzvit M."/>
            <person name="Salinas G."/>
            <person name="Wasmuth J.D."/>
            <person name="Zamanian M."/>
            <person name="Zheng Y."/>
            <person name="Cai X."/>
            <person name="Soberon X."/>
            <person name="Olson P.D."/>
            <person name="Laclette J.P."/>
            <person name="Brehm K."/>
            <person name="Berriman M."/>
            <person name="Garciarrubio A."/>
            <person name="Bobes R.J."/>
            <person name="Fragoso G."/>
            <person name="Sanchez-Flores A."/>
            <person name="Estrada K."/>
            <person name="Cevallos M.A."/>
            <person name="Morett E."/>
            <person name="Gonzalez V."/>
            <person name="Portillo T."/>
            <person name="Ochoa-Leyva A."/>
            <person name="Jose M.V."/>
            <person name="Sciutto E."/>
            <person name="Landa A."/>
            <person name="Jimenez L."/>
            <person name="Valdes V."/>
            <person name="Carrero J.C."/>
            <person name="Larralde C."/>
            <person name="Morales-Montor J."/>
            <person name="Limon-Lason J."/>
            <person name="Soberon X."/>
            <person name="Laclette J.P."/>
        </authorList>
    </citation>
    <scope>NUCLEOTIDE SEQUENCE [LARGE SCALE GENOMIC DNA]</scope>
</reference>